<dbReference type="AlphaFoldDB" id="A0A0L6VDW6"/>
<proteinExistence type="predicted"/>
<reference evidence="1 2" key="1">
    <citation type="submission" date="2015-08" db="EMBL/GenBank/DDBJ databases">
        <title>Next Generation Sequencing and Analysis of the Genome of Puccinia sorghi L Schw, the Causal Agent of Maize Common Rust.</title>
        <authorList>
            <person name="Rochi L."/>
            <person name="Burguener G."/>
            <person name="Darino M."/>
            <person name="Turjanski A."/>
            <person name="Kreff E."/>
            <person name="Dieguez M.J."/>
            <person name="Sacco F."/>
        </authorList>
    </citation>
    <scope>NUCLEOTIDE SEQUENCE [LARGE SCALE GENOMIC DNA]</scope>
    <source>
        <strain evidence="1 2">RO10H11247</strain>
    </source>
</reference>
<keyword evidence="2" id="KW-1185">Reference proteome</keyword>
<dbReference type="VEuPathDB" id="FungiDB:VP01_1829g3"/>
<sequence length="512" mass="58249">MGLIDTKALGTISVSIQVGSSSGVLDSDVLIYQEQKSSGSYVLILYISIRDTCFERTKCESVIKSIVTFSYRLTQKGLPINNHGTPRPIFLSTKLILSMSFLLGYFDPFKLGGVKYDQIHHQNHSIIISNKNPLLGILILFTWFLKWWIFENKILVLPNQTKIFSSHACYLDTRSQLDRFEKLKNIFFGLSKNLSELDLETKASIELKNIQILPRGWYSRMPTATVYVPQRTNPQVNYTTNAQEYYIKIDHKKEKRVINPPETFIDSIGFSTRSLFQGVIDCRVVHPYIAQCEANRDSFPDPAYKSLIYFWVLNARMFPNIIYIRMILLPFNSSLETTQKLQPPSESMSIALATEILRISVRQGRMSKVLYFIFKPVLISQTEKVLHITKGNWRGLLFPKRSCGPSFPQVEVLALPLATSAQKYIIFNSLTTMSTRRGFDTKNTGCCGQVGYGTNFQPTNMGWGSNPLMQKGGVGRTTKSPSQIVVHSTKFPEKYQNGQSFFITIKPIKKAK</sequence>
<comment type="caution">
    <text evidence="1">The sequence shown here is derived from an EMBL/GenBank/DDBJ whole genome shotgun (WGS) entry which is preliminary data.</text>
</comment>
<dbReference type="Proteomes" id="UP000037035">
    <property type="component" value="Unassembled WGS sequence"/>
</dbReference>
<organism evidence="1 2">
    <name type="scientific">Puccinia sorghi</name>
    <dbReference type="NCBI Taxonomy" id="27349"/>
    <lineage>
        <taxon>Eukaryota</taxon>
        <taxon>Fungi</taxon>
        <taxon>Dikarya</taxon>
        <taxon>Basidiomycota</taxon>
        <taxon>Pucciniomycotina</taxon>
        <taxon>Pucciniomycetes</taxon>
        <taxon>Pucciniales</taxon>
        <taxon>Pucciniaceae</taxon>
        <taxon>Puccinia</taxon>
    </lineage>
</organism>
<evidence type="ECO:0000313" key="1">
    <source>
        <dbReference type="EMBL" id="KNZ58938.1"/>
    </source>
</evidence>
<name>A0A0L6VDW6_9BASI</name>
<accession>A0A0L6VDW6</accession>
<protein>
    <submittedName>
        <fullName evidence="1">Uncharacterized protein</fullName>
    </submittedName>
</protein>
<dbReference type="EMBL" id="LAVV01006647">
    <property type="protein sequence ID" value="KNZ58938.1"/>
    <property type="molecule type" value="Genomic_DNA"/>
</dbReference>
<evidence type="ECO:0000313" key="2">
    <source>
        <dbReference type="Proteomes" id="UP000037035"/>
    </source>
</evidence>
<gene>
    <name evidence="1" type="ORF">VP01_1829g3</name>
</gene>